<comment type="caution">
    <text evidence="8">The sequence shown here is derived from an EMBL/GenBank/DDBJ whole genome shotgun (WGS) entry which is preliminary data.</text>
</comment>
<keyword evidence="4" id="KW-0963">Cytoplasm</keyword>
<dbReference type="Pfam" id="PF03987">
    <property type="entry name" value="Autophagy_act_C"/>
    <property type="match status" value="1"/>
</dbReference>
<keyword evidence="9" id="KW-1185">Reference proteome</keyword>
<evidence type="ECO:0000256" key="6">
    <source>
        <dbReference type="ARBA" id="ARBA00022927"/>
    </source>
</evidence>
<evidence type="ECO:0000256" key="1">
    <source>
        <dbReference type="ARBA" id="ARBA00004496"/>
    </source>
</evidence>
<keyword evidence="7" id="KW-0072">Autophagy</keyword>
<dbReference type="GO" id="GO:0019776">
    <property type="term" value="F:Atg8-family ligase activity"/>
    <property type="evidence" value="ECO:0007669"/>
    <property type="project" value="TreeGrafter"/>
</dbReference>
<dbReference type="AlphaFoldDB" id="A0AAV9Y204"/>
<keyword evidence="5" id="KW-0833">Ubl conjugation pathway</keyword>
<dbReference type="PANTHER" id="PTHR12866:SF2">
    <property type="entry name" value="UBIQUITIN-LIKE-CONJUGATING ENZYME ATG3"/>
    <property type="match status" value="1"/>
</dbReference>
<reference evidence="8 9" key="1">
    <citation type="submission" date="2023-10" db="EMBL/GenBank/DDBJ databases">
        <title>Comparative genomics analysis reveals potential genetic determinants of host preference in Cryptosporidium xiaoi.</title>
        <authorList>
            <person name="Xiao L."/>
            <person name="Li J."/>
        </authorList>
    </citation>
    <scope>NUCLEOTIDE SEQUENCE [LARGE SCALE GENOMIC DNA]</scope>
    <source>
        <strain evidence="8 9">52996</strain>
    </source>
</reference>
<dbReference type="Proteomes" id="UP001311799">
    <property type="component" value="Unassembled WGS sequence"/>
</dbReference>
<dbReference type="GO" id="GO:0000407">
    <property type="term" value="C:phagophore assembly site"/>
    <property type="evidence" value="ECO:0007669"/>
    <property type="project" value="TreeGrafter"/>
</dbReference>
<dbReference type="EMBL" id="JAWDEY010000008">
    <property type="protein sequence ID" value="KAK6590187.1"/>
    <property type="molecule type" value="Genomic_DNA"/>
</dbReference>
<name>A0AAV9Y204_9CRYT</name>
<gene>
    <name evidence="8" type="ORF">RS030_172652</name>
</gene>
<evidence type="ECO:0000313" key="9">
    <source>
        <dbReference type="Proteomes" id="UP001311799"/>
    </source>
</evidence>
<evidence type="ECO:0000313" key="8">
    <source>
        <dbReference type="EMBL" id="KAK6590187.1"/>
    </source>
</evidence>
<evidence type="ECO:0000256" key="5">
    <source>
        <dbReference type="ARBA" id="ARBA00022786"/>
    </source>
</evidence>
<comment type="subcellular location">
    <subcellularLocation>
        <location evidence="1">Cytoplasm</location>
    </subcellularLocation>
</comment>
<accession>A0AAV9Y204</accession>
<proteinExistence type="inferred from homology"/>
<dbReference type="GO" id="GO:0000422">
    <property type="term" value="P:autophagy of mitochondrion"/>
    <property type="evidence" value="ECO:0007669"/>
    <property type="project" value="TreeGrafter"/>
</dbReference>
<dbReference type="GO" id="GO:0015031">
    <property type="term" value="P:protein transport"/>
    <property type="evidence" value="ECO:0007669"/>
    <property type="project" value="UniProtKB-KW"/>
</dbReference>
<sequence length="241" mass="27828">MFSIKHRIADKVRNAIGGIIPVNDSNSRYLSDGLLTPKEFVESGDYLVFQFPSWFWRSASEGYEVKWLPNNKQYLHIDNLPCRKRLNSSSLNLSKSFFSEVANNTEWLIPSNSKNLENDSGDELRYYDISITYDKYFQTPRIWILGFDVNGTPLSTEEMVQDIISEYATKTVTVDPHPSNGIQCISIHPCNHSKILKRMSKYYPPHLSIVILLKFITTVIPSIEIDNTIDIDIKYESQDKY</sequence>
<evidence type="ECO:0000256" key="3">
    <source>
        <dbReference type="ARBA" id="ARBA00022448"/>
    </source>
</evidence>
<evidence type="ECO:0000256" key="4">
    <source>
        <dbReference type="ARBA" id="ARBA00022490"/>
    </source>
</evidence>
<keyword evidence="3" id="KW-0813">Transport</keyword>
<dbReference type="InterPro" id="IPR007135">
    <property type="entry name" value="Atg3/Atg10"/>
</dbReference>
<dbReference type="GO" id="GO:0005829">
    <property type="term" value="C:cytosol"/>
    <property type="evidence" value="ECO:0007669"/>
    <property type="project" value="TreeGrafter"/>
</dbReference>
<dbReference type="PANTHER" id="PTHR12866">
    <property type="entry name" value="UBIQUITIN-LIKE-CONJUGATING ENZYME ATG3"/>
    <property type="match status" value="1"/>
</dbReference>
<keyword evidence="6" id="KW-0653">Protein transport</keyword>
<protein>
    <submittedName>
        <fullName evidence="8">Autophagocytosis protein</fullName>
    </submittedName>
</protein>
<comment type="similarity">
    <text evidence="2">Belongs to the ATG3 family.</text>
</comment>
<dbReference type="GO" id="GO:0044804">
    <property type="term" value="P:nucleophagy"/>
    <property type="evidence" value="ECO:0007669"/>
    <property type="project" value="TreeGrafter"/>
</dbReference>
<dbReference type="Gene3D" id="3.30.1460.50">
    <property type="match status" value="1"/>
</dbReference>
<evidence type="ECO:0000256" key="7">
    <source>
        <dbReference type="ARBA" id="ARBA00023006"/>
    </source>
</evidence>
<dbReference type="GO" id="GO:0000045">
    <property type="term" value="P:autophagosome assembly"/>
    <property type="evidence" value="ECO:0007669"/>
    <property type="project" value="TreeGrafter"/>
</dbReference>
<dbReference type="GO" id="GO:0061723">
    <property type="term" value="P:glycophagy"/>
    <property type="evidence" value="ECO:0007669"/>
    <property type="project" value="TreeGrafter"/>
</dbReference>
<organism evidence="8 9">
    <name type="scientific">Cryptosporidium xiaoi</name>
    <dbReference type="NCBI Taxonomy" id="659607"/>
    <lineage>
        <taxon>Eukaryota</taxon>
        <taxon>Sar</taxon>
        <taxon>Alveolata</taxon>
        <taxon>Apicomplexa</taxon>
        <taxon>Conoidasida</taxon>
        <taxon>Coccidia</taxon>
        <taxon>Eucoccidiorida</taxon>
        <taxon>Eimeriorina</taxon>
        <taxon>Cryptosporidiidae</taxon>
        <taxon>Cryptosporidium</taxon>
    </lineage>
</organism>
<evidence type="ECO:0000256" key="2">
    <source>
        <dbReference type="ARBA" id="ARBA00007683"/>
    </source>
</evidence>